<reference evidence="4" key="1">
    <citation type="submission" date="2014-11" db="EMBL/GenBank/DDBJ databases">
        <authorList>
            <person name="Wibberg D."/>
        </authorList>
    </citation>
    <scope>NUCLEOTIDE SEQUENCE [LARGE SCALE GENOMIC DNA]</scope>
    <source>
        <strain evidence="4">L3</strain>
    </source>
</reference>
<evidence type="ECO:0000313" key="3">
    <source>
        <dbReference type="EMBL" id="CEP79145.1"/>
    </source>
</evidence>
<dbReference type="InterPro" id="IPR046865">
    <property type="entry name" value="FapA_b_solenoid"/>
</dbReference>
<accession>A0A0C7P484</accession>
<evidence type="ECO:0000259" key="2">
    <source>
        <dbReference type="Pfam" id="PF20250"/>
    </source>
</evidence>
<dbReference type="Pfam" id="PF20250">
    <property type="entry name" value="FapA_N"/>
    <property type="match status" value="1"/>
</dbReference>
<name>A0A0C7P484_DEFTU</name>
<keyword evidence="4" id="KW-1185">Reference proteome</keyword>
<dbReference type="PANTHER" id="PTHR38032:SF1">
    <property type="entry name" value="RNA-BINDING PROTEIN KHPB N-TERMINAL DOMAIN-CONTAINING PROTEIN"/>
    <property type="match status" value="1"/>
</dbReference>
<feature type="domain" description="Flagellar Assembly Protein A N-terminal region" evidence="2">
    <location>
        <begin position="5"/>
        <end position="167"/>
    </location>
</feature>
<dbReference type="InterPro" id="IPR005646">
    <property type="entry name" value="FapA"/>
</dbReference>
<dbReference type="InterPro" id="IPR046866">
    <property type="entry name" value="FapA_N"/>
</dbReference>
<evidence type="ECO:0000313" key="4">
    <source>
        <dbReference type="Proteomes" id="UP000032809"/>
    </source>
</evidence>
<dbReference type="PANTHER" id="PTHR38032">
    <property type="entry name" value="POLYMERASE-RELATED"/>
    <property type="match status" value="1"/>
</dbReference>
<feature type="coiled-coil region" evidence="1">
    <location>
        <begin position="382"/>
        <end position="409"/>
    </location>
</feature>
<keyword evidence="1" id="KW-0175">Coiled coil</keyword>
<dbReference type="Proteomes" id="UP000032809">
    <property type="component" value="Chromosome I"/>
</dbReference>
<dbReference type="OrthoDB" id="9816426at2"/>
<protein>
    <submittedName>
        <fullName evidence="3">Putative conserved protein</fullName>
    </submittedName>
</protein>
<dbReference type="STRING" id="1006576.DTL3_1863"/>
<sequence length="464" mass="51928">MAKYEIKISEDAMVASLKLINDGRPPTINEIEEFLKEKGVVHGIINEVMQQIVSNPKYDKDYTIAYGTPPQVGEDAKIIFRETIEKEINDIDTSKIDMKEVSKLIIVNRGDELAEIIPPKRGKDGKNVKGEIVEGFLGKELKLKLGKNVYLNDNKIISNIDGKFVTNQDRSGEIYIDVLDEHKITGNIDYSTGNIRFPGKLYINGDVKAGFVVEAKDYLEIKGVVESANVICQGDAYVFGIKGAGKGIVKAKNLKCNYIENSYIEVEDTLIVSTSILNSTIKAGKNVVVEGKNGRIAGGSVLATKLIESDILGSVMHVRTICEVGIPPELNQELLNLESQLTLDTENLKKISSILTGLRKLKDMDKLDEQRLEYYKKSLNTFKVLLDDIERMQERIREIKTKIQDSKGEAFIIARDIAYPGVEVIIHKKKFVPTKPLTKVIFQLEDEEIILRGYKAETYKQGGK</sequence>
<dbReference type="HOGENOM" id="CLU_026157_1_0_0"/>
<gene>
    <name evidence="3" type="ORF">DTL3_1863</name>
</gene>
<dbReference type="RefSeq" id="WP_052670483.1">
    <property type="nucleotide sequence ID" value="NZ_LN824141.1"/>
</dbReference>
<dbReference type="AlphaFoldDB" id="A0A0C7P484"/>
<dbReference type="KEGG" id="dtn:DTL3_1863"/>
<dbReference type="EMBL" id="LN824141">
    <property type="protein sequence ID" value="CEP79145.1"/>
    <property type="molecule type" value="Genomic_DNA"/>
</dbReference>
<dbReference type="Pfam" id="PF03961">
    <property type="entry name" value="FapA"/>
    <property type="match status" value="1"/>
</dbReference>
<proteinExistence type="predicted"/>
<evidence type="ECO:0000256" key="1">
    <source>
        <dbReference type="SAM" id="Coils"/>
    </source>
</evidence>
<organism evidence="3 4">
    <name type="scientific">Defluviitoga tunisiensis</name>
    <dbReference type="NCBI Taxonomy" id="1006576"/>
    <lineage>
        <taxon>Bacteria</taxon>
        <taxon>Thermotogati</taxon>
        <taxon>Thermotogota</taxon>
        <taxon>Thermotogae</taxon>
        <taxon>Petrotogales</taxon>
        <taxon>Petrotogaceae</taxon>
        <taxon>Defluviitoga</taxon>
    </lineage>
</organism>